<evidence type="ECO:0000256" key="3">
    <source>
        <dbReference type="SAM" id="Phobius"/>
    </source>
</evidence>
<keyword evidence="3" id="KW-0472">Membrane</keyword>
<dbReference type="SMART" id="SM00409">
    <property type="entry name" value="IG"/>
    <property type="match status" value="2"/>
</dbReference>
<gene>
    <name evidence="5" type="primary">LOC109908944</name>
</gene>
<keyword evidence="3" id="KW-0812">Transmembrane</keyword>
<feature type="region of interest" description="Disordered" evidence="2">
    <location>
        <begin position="588"/>
        <end position="650"/>
    </location>
</feature>
<protein>
    <submittedName>
        <fullName evidence="5">Smoothelin-like protein 2</fullName>
    </submittedName>
</protein>
<dbReference type="PANTHER" id="PTHR23411">
    <property type="entry name" value="TAPASIN"/>
    <property type="match status" value="1"/>
</dbReference>
<evidence type="ECO:0000313" key="6">
    <source>
        <dbReference type="Proteomes" id="UP000694557"/>
    </source>
</evidence>
<sequence length="650" mass="71834">MVWMYMEGCLVAVACFGFNIVFPSSLTLSSSFTYRIITLLIQAIVKIKCQRVLRTAAQAGSVLVTCIKLSEMKVKELFELSGTGTDRSRRPFCNMSLNVNILICLFLCGEVPGIQSFEQVPWLPCQLVDESVTFNDEGHAETEYQHRDAGLQFGHPGDSALNPNTITFLVTGSKVDMRKYIEGVVEHQLRCEIRRYNTEGLQMRWPGLGAQEHDIWFTCTIRHTDGVFIITSFLRHTPATPTPGQAHYRNWAAIADRAALTTSTVMLVLTRSPSVRVGLVKQQSLHCQFDVDHKAADLTVEWRLQRHGERTTLFSHSSRSGQTVGSGVPLNAIGRGNASLTLPLTKQSSEGTYVCLVSVPPLFGSQDITLHIMEPPRVSLNVDSTIFLVDRGEQKVVCEAEGYYPLDVEMEWFREPSGGGGGLLPEKLDTVLYSSHSHHQDGTYSLSAFFLLHAFLHDSGSKYFCRVSHSSQRMPIRKSFTLIVTEYDSWNAALWLFFGFGSILVMVAILFVMLPRLSSARKANQSIEREEPIEVDPAPVSPALENGQSTTPENSTVSHGKSSPANNNVPYESTAPVAMRMPHLPITATTKTADPSVMKSESPTSPVRSLPSPVSEPTDNNQPQTIPESPIQPGNRHQTSAKSSVSHNIL</sequence>
<dbReference type="GeneTree" id="ENSGT00940000165285"/>
<feature type="compositionally biased region" description="Polar residues" evidence="2">
    <location>
        <begin position="588"/>
        <end position="607"/>
    </location>
</feature>
<evidence type="ECO:0000259" key="4">
    <source>
        <dbReference type="PROSITE" id="PS50835"/>
    </source>
</evidence>
<dbReference type="PROSITE" id="PS00290">
    <property type="entry name" value="IG_MHC"/>
    <property type="match status" value="1"/>
</dbReference>
<dbReference type="InterPro" id="IPR050380">
    <property type="entry name" value="Immune_Resp_Modulators"/>
</dbReference>
<feature type="compositionally biased region" description="Polar residues" evidence="2">
    <location>
        <begin position="615"/>
        <end position="627"/>
    </location>
</feature>
<reference evidence="5" key="1">
    <citation type="submission" date="2025-08" db="UniProtKB">
        <authorList>
            <consortium name="Ensembl"/>
        </authorList>
    </citation>
    <scope>IDENTIFICATION</scope>
</reference>
<name>A0A8C7J217_ONCKI</name>
<dbReference type="InterPro" id="IPR013106">
    <property type="entry name" value="Ig_V-set"/>
</dbReference>
<dbReference type="InterPro" id="IPR003597">
    <property type="entry name" value="Ig_C1-set"/>
</dbReference>
<keyword evidence="1" id="KW-0393">Immunoglobulin domain</keyword>
<dbReference type="Gene3D" id="2.60.40.10">
    <property type="entry name" value="Immunoglobulins"/>
    <property type="match status" value="2"/>
</dbReference>
<dbReference type="AlphaFoldDB" id="A0A8C7J217"/>
<dbReference type="InterPro" id="IPR036179">
    <property type="entry name" value="Ig-like_dom_sf"/>
</dbReference>
<reference evidence="5" key="2">
    <citation type="submission" date="2025-09" db="UniProtKB">
        <authorList>
            <consortium name="Ensembl"/>
        </authorList>
    </citation>
    <scope>IDENTIFICATION</scope>
</reference>
<dbReference type="Pfam" id="PF07654">
    <property type="entry name" value="C1-set"/>
    <property type="match status" value="1"/>
</dbReference>
<organism evidence="5 6">
    <name type="scientific">Oncorhynchus kisutch</name>
    <name type="common">Coho salmon</name>
    <name type="synonym">Salmo kisutch</name>
    <dbReference type="NCBI Taxonomy" id="8019"/>
    <lineage>
        <taxon>Eukaryota</taxon>
        <taxon>Metazoa</taxon>
        <taxon>Chordata</taxon>
        <taxon>Craniata</taxon>
        <taxon>Vertebrata</taxon>
        <taxon>Euteleostomi</taxon>
        <taxon>Actinopterygii</taxon>
        <taxon>Neopterygii</taxon>
        <taxon>Teleostei</taxon>
        <taxon>Protacanthopterygii</taxon>
        <taxon>Salmoniformes</taxon>
        <taxon>Salmonidae</taxon>
        <taxon>Salmoninae</taxon>
        <taxon>Oncorhynchus</taxon>
    </lineage>
</organism>
<dbReference type="Pfam" id="PF07686">
    <property type="entry name" value="V-set"/>
    <property type="match status" value="1"/>
</dbReference>
<feature type="transmembrane region" description="Helical" evidence="3">
    <location>
        <begin position="492"/>
        <end position="514"/>
    </location>
</feature>
<feature type="domain" description="Ig-like" evidence="4">
    <location>
        <begin position="376"/>
        <end position="481"/>
    </location>
</feature>
<dbReference type="InterPro" id="IPR003006">
    <property type="entry name" value="Ig/MHC_CS"/>
</dbReference>
<dbReference type="InterPro" id="IPR007110">
    <property type="entry name" value="Ig-like_dom"/>
</dbReference>
<feature type="region of interest" description="Disordered" evidence="2">
    <location>
        <begin position="525"/>
        <end position="572"/>
    </location>
</feature>
<dbReference type="InterPro" id="IPR003599">
    <property type="entry name" value="Ig_sub"/>
</dbReference>
<evidence type="ECO:0000256" key="2">
    <source>
        <dbReference type="SAM" id="MobiDB-lite"/>
    </source>
</evidence>
<dbReference type="Ensembl" id="ENSOKIT00005082134.1">
    <property type="protein sequence ID" value="ENSOKIP00005077072.1"/>
    <property type="gene ID" value="ENSOKIG00005033324.1"/>
</dbReference>
<accession>A0A8C7J217</accession>
<dbReference type="PROSITE" id="PS50835">
    <property type="entry name" value="IG_LIKE"/>
    <property type="match status" value="2"/>
</dbReference>
<dbReference type="SMART" id="SM00407">
    <property type="entry name" value="IGc1"/>
    <property type="match status" value="1"/>
</dbReference>
<dbReference type="Proteomes" id="UP000694557">
    <property type="component" value="Unassembled WGS sequence"/>
</dbReference>
<dbReference type="SUPFAM" id="SSF48726">
    <property type="entry name" value="Immunoglobulin"/>
    <property type="match status" value="2"/>
</dbReference>
<feature type="domain" description="Ig-like" evidence="4">
    <location>
        <begin position="263"/>
        <end position="369"/>
    </location>
</feature>
<feature type="compositionally biased region" description="Polar residues" evidence="2">
    <location>
        <begin position="546"/>
        <end position="571"/>
    </location>
</feature>
<evidence type="ECO:0000256" key="1">
    <source>
        <dbReference type="ARBA" id="ARBA00023319"/>
    </source>
</evidence>
<keyword evidence="3" id="KW-1133">Transmembrane helix</keyword>
<evidence type="ECO:0000313" key="5">
    <source>
        <dbReference type="Ensembl" id="ENSOKIP00005077072.1"/>
    </source>
</evidence>
<dbReference type="InterPro" id="IPR013783">
    <property type="entry name" value="Ig-like_fold"/>
</dbReference>
<keyword evidence="6" id="KW-1185">Reference proteome</keyword>
<feature type="compositionally biased region" description="Polar residues" evidence="2">
    <location>
        <begin position="635"/>
        <end position="650"/>
    </location>
</feature>
<proteinExistence type="predicted"/>